<dbReference type="EMBL" id="CP036271">
    <property type="protein sequence ID" value="QDT52772.1"/>
    <property type="molecule type" value="Genomic_DNA"/>
</dbReference>
<dbReference type="KEGG" id="ccos:Pan44_07840"/>
<reference evidence="3 4" key="1">
    <citation type="submission" date="2019-02" db="EMBL/GenBank/DDBJ databases">
        <title>Deep-cultivation of Planctomycetes and their phenomic and genomic characterization uncovers novel biology.</title>
        <authorList>
            <person name="Wiegand S."/>
            <person name="Jogler M."/>
            <person name="Boedeker C."/>
            <person name="Pinto D."/>
            <person name="Vollmers J."/>
            <person name="Rivas-Marin E."/>
            <person name="Kohn T."/>
            <person name="Peeters S.H."/>
            <person name="Heuer A."/>
            <person name="Rast P."/>
            <person name="Oberbeckmann S."/>
            <person name="Bunk B."/>
            <person name="Jeske O."/>
            <person name="Meyerdierks A."/>
            <person name="Storesund J.E."/>
            <person name="Kallscheuer N."/>
            <person name="Luecker S."/>
            <person name="Lage O.M."/>
            <person name="Pohl T."/>
            <person name="Merkel B.J."/>
            <person name="Hornburger P."/>
            <person name="Mueller R.-W."/>
            <person name="Bruemmer F."/>
            <person name="Labrenz M."/>
            <person name="Spormann A.M."/>
            <person name="Op den Camp H."/>
            <person name="Overmann J."/>
            <person name="Amann R."/>
            <person name="Jetten M.S.M."/>
            <person name="Mascher T."/>
            <person name="Medema M.H."/>
            <person name="Devos D.P."/>
            <person name="Kaster A.-K."/>
            <person name="Ovreas L."/>
            <person name="Rohde M."/>
            <person name="Galperin M.Y."/>
            <person name="Jogler C."/>
        </authorList>
    </citation>
    <scope>NUCLEOTIDE SEQUENCE [LARGE SCALE GENOMIC DNA]</scope>
    <source>
        <strain evidence="3 4">Pan44</strain>
    </source>
</reference>
<evidence type="ECO:0000313" key="3">
    <source>
        <dbReference type="EMBL" id="QDT52772.1"/>
    </source>
</evidence>
<protein>
    <recommendedName>
        <fullName evidence="5">DUF5666 domain-containing protein</fullName>
    </recommendedName>
</protein>
<feature type="compositionally biased region" description="Basic and acidic residues" evidence="1">
    <location>
        <begin position="195"/>
        <end position="217"/>
    </location>
</feature>
<keyword evidence="2" id="KW-0732">Signal</keyword>
<evidence type="ECO:0008006" key="5">
    <source>
        <dbReference type="Google" id="ProtNLM"/>
    </source>
</evidence>
<dbReference type="RefSeq" id="WP_197453829.1">
    <property type="nucleotide sequence ID" value="NZ_CP036271.1"/>
</dbReference>
<name>A0A517S9I4_9PLAN</name>
<dbReference type="AlphaFoldDB" id="A0A517S9I4"/>
<evidence type="ECO:0000313" key="4">
    <source>
        <dbReference type="Proteomes" id="UP000315700"/>
    </source>
</evidence>
<evidence type="ECO:0000256" key="2">
    <source>
        <dbReference type="SAM" id="SignalP"/>
    </source>
</evidence>
<evidence type="ECO:0000256" key="1">
    <source>
        <dbReference type="SAM" id="MobiDB-lite"/>
    </source>
</evidence>
<sequence length="217" mass="23288" precursor="true">MRNLSLKQFAMLLALGSTLSVGGCSSSTPEAKKDAAVEAPLKPSPEGEKLILAAMPEQHQTVVQAREKVKDGDEVAVLGRIGGSTDPWVKGRAAFQIVDPTLVPCNEIEGDSCETPWDYCCDTDRLPKSMATVKFVDESGKTLETDARKLLGVKELMSVVVKGKAQRDEAGNLTVLASSVYVHPATAPKAKKAAHGHDHDHDHDHKHDHAKEPAAKP</sequence>
<dbReference type="PROSITE" id="PS51257">
    <property type="entry name" value="PROKAR_LIPOPROTEIN"/>
    <property type="match status" value="1"/>
</dbReference>
<organism evidence="3 4">
    <name type="scientific">Caulifigura coniformis</name>
    <dbReference type="NCBI Taxonomy" id="2527983"/>
    <lineage>
        <taxon>Bacteria</taxon>
        <taxon>Pseudomonadati</taxon>
        <taxon>Planctomycetota</taxon>
        <taxon>Planctomycetia</taxon>
        <taxon>Planctomycetales</taxon>
        <taxon>Planctomycetaceae</taxon>
        <taxon>Caulifigura</taxon>
    </lineage>
</organism>
<gene>
    <name evidence="3" type="ORF">Pan44_07840</name>
</gene>
<accession>A0A517S9I4</accession>
<dbReference type="Proteomes" id="UP000315700">
    <property type="component" value="Chromosome"/>
</dbReference>
<feature type="region of interest" description="Disordered" evidence="1">
    <location>
        <begin position="186"/>
        <end position="217"/>
    </location>
</feature>
<proteinExistence type="predicted"/>
<keyword evidence="4" id="KW-1185">Reference proteome</keyword>
<feature type="chain" id="PRO_5021727744" description="DUF5666 domain-containing protein" evidence="2">
    <location>
        <begin position="24"/>
        <end position="217"/>
    </location>
</feature>
<feature type="signal peptide" evidence="2">
    <location>
        <begin position="1"/>
        <end position="23"/>
    </location>
</feature>
<dbReference type="InParanoid" id="A0A517S9I4"/>